<organism evidence="6 7">
    <name type="scientific">Pusillimonas noertemannii</name>
    <dbReference type="NCBI Taxonomy" id="305977"/>
    <lineage>
        <taxon>Bacteria</taxon>
        <taxon>Pseudomonadati</taxon>
        <taxon>Pseudomonadota</taxon>
        <taxon>Betaproteobacteria</taxon>
        <taxon>Burkholderiales</taxon>
        <taxon>Alcaligenaceae</taxon>
        <taxon>Pusillimonas</taxon>
    </lineage>
</organism>
<dbReference type="EMBL" id="QEKO01000003">
    <property type="protein sequence ID" value="PVY61829.1"/>
    <property type="molecule type" value="Genomic_DNA"/>
</dbReference>
<dbReference type="RefSeq" id="WP_243410904.1">
    <property type="nucleotide sequence ID" value="NZ_JACCEX010000003.1"/>
</dbReference>
<protein>
    <submittedName>
        <fullName evidence="6">Amino acid/amide ABC transporter substrate-binding protein (HAAT family)</fullName>
    </submittedName>
</protein>
<accession>A0A2U1CLC9</accession>
<evidence type="ECO:0000256" key="1">
    <source>
        <dbReference type="ARBA" id="ARBA00010062"/>
    </source>
</evidence>
<dbReference type="Gene3D" id="3.40.50.2300">
    <property type="match status" value="2"/>
</dbReference>
<name>A0A2U1CLC9_9BURK</name>
<dbReference type="PROSITE" id="PS51318">
    <property type="entry name" value="TAT"/>
    <property type="match status" value="1"/>
</dbReference>
<dbReference type="PRINTS" id="PR00337">
    <property type="entry name" value="LEUILEVALBP"/>
</dbReference>
<dbReference type="Pfam" id="PF13458">
    <property type="entry name" value="Peripla_BP_6"/>
    <property type="match status" value="1"/>
</dbReference>
<proteinExistence type="inferred from homology"/>
<reference evidence="6 7" key="1">
    <citation type="submission" date="2018-04" db="EMBL/GenBank/DDBJ databases">
        <title>Genomic Encyclopedia of Type Strains, Phase IV (KMG-IV): sequencing the most valuable type-strain genomes for metagenomic binning, comparative biology and taxonomic classification.</title>
        <authorList>
            <person name="Goeker M."/>
        </authorList>
    </citation>
    <scope>NUCLEOTIDE SEQUENCE [LARGE SCALE GENOMIC DNA]</scope>
    <source>
        <strain evidence="6 7">DSM 10065</strain>
    </source>
</reference>
<evidence type="ECO:0000256" key="2">
    <source>
        <dbReference type="ARBA" id="ARBA00022448"/>
    </source>
</evidence>
<dbReference type="SUPFAM" id="SSF53822">
    <property type="entry name" value="Periplasmic binding protein-like I"/>
    <property type="match status" value="1"/>
</dbReference>
<dbReference type="STRING" id="1231391.GCA_000308195_00371"/>
<dbReference type="InterPro" id="IPR028081">
    <property type="entry name" value="Leu-bd"/>
</dbReference>
<keyword evidence="7" id="KW-1185">Reference proteome</keyword>
<feature type="domain" description="Leucine-binding protein" evidence="5">
    <location>
        <begin position="36"/>
        <end position="375"/>
    </location>
</feature>
<dbReference type="PANTHER" id="PTHR47628:SF1">
    <property type="entry name" value="ALIPHATIC AMIDASE EXPRESSION-REGULATING PROTEIN"/>
    <property type="match status" value="1"/>
</dbReference>
<evidence type="ECO:0000313" key="6">
    <source>
        <dbReference type="EMBL" id="PVY61829.1"/>
    </source>
</evidence>
<comment type="caution">
    <text evidence="6">The sequence shown here is derived from an EMBL/GenBank/DDBJ whole genome shotgun (WGS) entry which is preliminary data.</text>
</comment>
<keyword evidence="3" id="KW-0732">Signal</keyword>
<dbReference type="PANTHER" id="PTHR47628">
    <property type="match status" value="1"/>
</dbReference>
<dbReference type="GO" id="GO:0006865">
    <property type="term" value="P:amino acid transport"/>
    <property type="evidence" value="ECO:0007669"/>
    <property type="project" value="UniProtKB-KW"/>
</dbReference>
<keyword evidence="2" id="KW-0813">Transport</keyword>
<dbReference type="InterPro" id="IPR028082">
    <property type="entry name" value="Peripla_BP_I"/>
</dbReference>
<dbReference type="AlphaFoldDB" id="A0A2U1CLC9"/>
<evidence type="ECO:0000256" key="4">
    <source>
        <dbReference type="ARBA" id="ARBA00022970"/>
    </source>
</evidence>
<gene>
    <name evidence="6" type="ORF">C7440_2562</name>
</gene>
<dbReference type="InterPro" id="IPR006311">
    <property type="entry name" value="TAT_signal"/>
</dbReference>
<sequence>MRSGRRKFLGQGLGGMAGVALGGLAFPGVGLAADAIKVGVLLDLSGPLQLFGTVKAQCLRLAAEEINANGGLLGRQIELVTYDTQSNNQLYGQYAQQLALRDRVAVVHGAVTSAAREVARPVLGRAKTLYMMNMINEGTEGACDRNMFITGPTPRQLLDNLIPYMMEKHGKKMYILAADYIFGQLSGQAAERICKEHGGQVVGFDLFPLDVDKFGPTISKIQSAKPDFVFNVFVGPAHGAFYGQWASAGMNKSIPMASHTIGDAGEQMRMPPEVSEGIVTVKNYYDELDTPASKQFIERFKKRFTDYGYVGSLGMADYQGMYLWAEAVRKADSVDREKVIKAFEAGIEIDGPSGKIASHPQTHYCTMDMYLAEVRNSRFEVLESWQQVPPVSPDDDSCNVLNMSL</sequence>
<dbReference type="Proteomes" id="UP000246145">
    <property type="component" value="Unassembled WGS sequence"/>
</dbReference>
<evidence type="ECO:0000259" key="5">
    <source>
        <dbReference type="Pfam" id="PF13458"/>
    </source>
</evidence>
<evidence type="ECO:0000313" key="7">
    <source>
        <dbReference type="Proteomes" id="UP000246145"/>
    </source>
</evidence>
<evidence type="ECO:0000256" key="3">
    <source>
        <dbReference type="ARBA" id="ARBA00022729"/>
    </source>
</evidence>
<keyword evidence="4" id="KW-0029">Amino-acid transport</keyword>
<comment type="similarity">
    <text evidence="1">Belongs to the leucine-binding protein family.</text>
</comment>
<dbReference type="InterPro" id="IPR000709">
    <property type="entry name" value="Leu_Ile_Val-bd"/>
</dbReference>